<comment type="caution">
    <text evidence="2">The sequence shown here is derived from an EMBL/GenBank/DDBJ whole genome shotgun (WGS) entry which is preliminary data.</text>
</comment>
<name>A0A2N5M7R9_9BACI</name>
<accession>A0A2N5M7R9</accession>
<keyword evidence="3" id="KW-1185">Reference proteome</keyword>
<evidence type="ECO:0000313" key="2">
    <source>
        <dbReference type="EMBL" id="PLT30401.1"/>
    </source>
</evidence>
<dbReference type="GO" id="GO:0015128">
    <property type="term" value="F:gluconate transmembrane transporter activity"/>
    <property type="evidence" value="ECO:0007669"/>
    <property type="project" value="InterPro"/>
</dbReference>
<reference evidence="2 3" key="1">
    <citation type="submission" date="2017-11" db="EMBL/GenBank/DDBJ databases">
        <title>Comparitive Functional Genomics of Dry Heat Resistant strains isolated from the Viking Spacecraft.</title>
        <authorList>
            <person name="Seuylemezian A."/>
            <person name="Cooper K."/>
            <person name="Vaishampayan P."/>
        </authorList>
    </citation>
    <scope>NUCLEOTIDE SEQUENCE [LARGE SCALE GENOMIC DNA]</scope>
    <source>
        <strain evidence="2 3">V1-29</strain>
    </source>
</reference>
<keyword evidence="1" id="KW-1133">Transmembrane helix</keyword>
<dbReference type="OrthoDB" id="86125at2"/>
<keyword evidence="1" id="KW-0472">Membrane</keyword>
<dbReference type="AlphaFoldDB" id="A0A2N5M7R9"/>
<sequence>MEFVIILLSLGLLMFVAYRGFSVILFAPICALFAVLLTEPSHVLPFFSNIFMEKMVGFIKSYFPVFLLGAIFGKVVEMSGIAESIAKTIAKLVGAKRAILAIVLLGAILTYSGVSLFVVVFAVYPFAANLFREANIPKRLIPGTIALGAFTFTMDALPGTPQIQNVIPTTFFKTDIYAAPILGIVGGAFILIVGMLYLEHQRKKAAAAGEGYTGFDSELAAGEAGTAANLQPEHEKIPVGTASPLRQILAFVPLILVGVMNKIFTIYLPKWYPDGFDFSAIGLEAFGKLDTSAVVAIWSVEMALAIGIIASILFDWKKVTTNFQAGLNLSIAGALLAVMNTASEYGFGGVISSLPGFTAVSKGISETFTNPLVNGAITTTTLAGVTGSASGGMGIALAAMSDKYLAAIQEFNIPPEVMHRVISMASGGMDTLPHNGAVITLLAVTGLTHRQSYKDIFAITILKTLTVFLIIGLYSLTGIK</sequence>
<feature type="transmembrane region" description="Helical" evidence="1">
    <location>
        <begin position="293"/>
        <end position="314"/>
    </location>
</feature>
<feature type="transmembrane region" description="Helical" evidence="1">
    <location>
        <begin position="176"/>
        <end position="198"/>
    </location>
</feature>
<dbReference type="PANTHER" id="PTHR30354:SF7">
    <property type="entry name" value="BLL7963 PROTEIN"/>
    <property type="match status" value="1"/>
</dbReference>
<proteinExistence type="predicted"/>
<feature type="transmembrane region" description="Helical" evidence="1">
    <location>
        <begin position="57"/>
        <end position="77"/>
    </location>
</feature>
<feature type="transmembrane region" description="Helical" evidence="1">
    <location>
        <begin position="12"/>
        <end position="37"/>
    </location>
</feature>
<feature type="transmembrane region" description="Helical" evidence="1">
    <location>
        <begin position="98"/>
        <end position="124"/>
    </location>
</feature>
<dbReference type="EMBL" id="PGUY01000022">
    <property type="protein sequence ID" value="PLT30401.1"/>
    <property type="molecule type" value="Genomic_DNA"/>
</dbReference>
<dbReference type="PANTHER" id="PTHR30354">
    <property type="entry name" value="GNT FAMILY GLUCONATE TRANSPORTER"/>
    <property type="match status" value="1"/>
</dbReference>
<protein>
    <submittedName>
        <fullName evidence="2">Transporter</fullName>
    </submittedName>
</protein>
<keyword evidence="1" id="KW-0812">Transmembrane</keyword>
<dbReference type="GO" id="GO:0005886">
    <property type="term" value="C:plasma membrane"/>
    <property type="evidence" value="ECO:0007669"/>
    <property type="project" value="TreeGrafter"/>
</dbReference>
<evidence type="ECO:0000313" key="3">
    <source>
        <dbReference type="Proteomes" id="UP000234748"/>
    </source>
</evidence>
<gene>
    <name evidence="2" type="ORF">CUU66_07985</name>
</gene>
<feature type="transmembrane region" description="Helical" evidence="1">
    <location>
        <begin position="248"/>
        <end position="268"/>
    </location>
</feature>
<evidence type="ECO:0000256" key="1">
    <source>
        <dbReference type="SAM" id="Phobius"/>
    </source>
</evidence>
<feature type="transmembrane region" description="Helical" evidence="1">
    <location>
        <begin position="456"/>
        <end position="476"/>
    </location>
</feature>
<dbReference type="InterPro" id="IPR003474">
    <property type="entry name" value="Glcn_transporter"/>
</dbReference>
<dbReference type="Proteomes" id="UP000234748">
    <property type="component" value="Unassembled WGS sequence"/>
</dbReference>
<organism evidence="2 3">
    <name type="scientific">Peribacillus deserti</name>
    <dbReference type="NCBI Taxonomy" id="673318"/>
    <lineage>
        <taxon>Bacteria</taxon>
        <taxon>Bacillati</taxon>
        <taxon>Bacillota</taxon>
        <taxon>Bacilli</taxon>
        <taxon>Bacillales</taxon>
        <taxon>Bacillaceae</taxon>
        <taxon>Peribacillus</taxon>
    </lineage>
</organism>